<reference evidence="7 8" key="1">
    <citation type="journal article" date="2015" name="G3 (Bethesda)">
        <title>Insights into Ongoing Evolution of the Hexachlorocyclohexane Catabolic Pathway from Comparative Genomics of Ten Sphingomonadaceae Strains.</title>
        <authorList>
            <person name="Pearce S.L."/>
            <person name="Oakeshott J.G."/>
            <person name="Pandey G."/>
        </authorList>
    </citation>
    <scope>NUCLEOTIDE SEQUENCE [LARGE SCALE GENOMIC DNA]</scope>
    <source>
        <strain evidence="7 8">LL01</strain>
    </source>
</reference>
<keyword evidence="1" id="KW-0678">Repressor</keyword>
<evidence type="ECO:0000256" key="2">
    <source>
        <dbReference type="ARBA" id="ARBA00023015"/>
    </source>
</evidence>
<organism evidence="7 8">
    <name type="scientific">Sphingobium cupriresistens LL01</name>
    <dbReference type="NCBI Taxonomy" id="1420583"/>
    <lineage>
        <taxon>Bacteria</taxon>
        <taxon>Pseudomonadati</taxon>
        <taxon>Pseudomonadota</taxon>
        <taxon>Alphaproteobacteria</taxon>
        <taxon>Sphingomonadales</taxon>
        <taxon>Sphingomonadaceae</taxon>
        <taxon>Sphingobium</taxon>
    </lineage>
</organism>
<protein>
    <submittedName>
        <fullName evidence="7">MerR family transcriptional regulator</fullName>
    </submittedName>
</protein>
<dbReference type="PROSITE" id="PS50937">
    <property type="entry name" value="HTH_MERR_2"/>
    <property type="match status" value="1"/>
</dbReference>
<evidence type="ECO:0000259" key="6">
    <source>
        <dbReference type="PROSITE" id="PS50937"/>
    </source>
</evidence>
<evidence type="ECO:0000313" key="8">
    <source>
        <dbReference type="Proteomes" id="UP000052232"/>
    </source>
</evidence>
<dbReference type="Gene3D" id="1.10.1660.10">
    <property type="match status" value="1"/>
</dbReference>
<evidence type="ECO:0000256" key="1">
    <source>
        <dbReference type="ARBA" id="ARBA00022491"/>
    </source>
</evidence>
<evidence type="ECO:0000313" key="7">
    <source>
        <dbReference type="EMBL" id="KMS52327.1"/>
    </source>
</evidence>
<feature type="region of interest" description="Disordered" evidence="5">
    <location>
        <begin position="135"/>
        <end position="154"/>
    </location>
</feature>
<dbReference type="Pfam" id="PF13411">
    <property type="entry name" value="MerR_1"/>
    <property type="match status" value="1"/>
</dbReference>
<keyword evidence="8" id="KW-1185">Reference proteome</keyword>
<evidence type="ECO:0000256" key="3">
    <source>
        <dbReference type="ARBA" id="ARBA00023125"/>
    </source>
</evidence>
<dbReference type="RefSeq" id="WP_024018507.1">
    <property type="nucleotide sequence ID" value="NZ_KQ130437.1"/>
</dbReference>
<keyword evidence="3" id="KW-0238">DNA-binding</keyword>
<keyword evidence="2" id="KW-0805">Transcription regulation</keyword>
<dbReference type="InterPro" id="IPR009061">
    <property type="entry name" value="DNA-bd_dom_put_sf"/>
</dbReference>
<evidence type="ECO:0000256" key="4">
    <source>
        <dbReference type="ARBA" id="ARBA00023163"/>
    </source>
</evidence>
<dbReference type="PANTHER" id="PTHR30204:SF69">
    <property type="entry name" value="MERR-FAMILY TRANSCRIPTIONAL REGULATOR"/>
    <property type="match status" value="1"/>
</dbReference>
<gene>
    <name evidence="7" type="ORF">V473_20970</name>
</gene>
<dbReference type="Proteomes" id="UP000052232">
    <property type="component" value="Unassembled WGS sequence"/>
</dbReference>
<feature type="domain" description="HTH merR-type" evidence="6">
    <location>
        <begin position="3"/>
        <end position="72"/>
    </location>
</feature>
<dbReference type="CDD" id="cd04770">
    <property type="entry name" value="HTH_HMRTR"/>
    <property type="match status" value="1"/>
</dbReference>
<sequence>MTYFTIGKLSRALGIRPDTIRYYERNGLLPPPARSSAGYRTYGDADLERVRFIRKGQQLGFTLREIGSLLDLRASDTATTADVLAITESKINEATTRIDDLTRIKTALSALSAQCSIDIPIADCPILAHLASIPRGSPPGDGDPHAARAVKASI</sequence>
<dbReference type="GO" id="GO:0003700">
    <property type="term" value="F:DNA-binding transcription factor activity"/>
    <property type="evidence" value="ECO:0007669"/>
    <property type="project" value="InterPro"/>
</dbReference>
<dbReference type="InterPro" id="IPR047057">
    <property type="entry name" value="MerR_fam"/>
</dbReference>
<proteinExistence type="predicted"/>
<name>A0A0J7XKX2_9SPHN</name>
<dbReference type="EMBL" id="JACT01000006">
    <property type="protein sequence ID" value="KMS52327.1"/>
    <property type="molecule type" value="Genomic_DNA"/>
</dbReference>
<dbReference type="PANTHER" id="PTHR30204">
    <property type="entry name" value="REDOX-CYCLING DRUG-SENSING TRANSCRIPTIONAL ACTIVATOR SOXR"/>
    <property type="match status" value="1"/>
</dbReference>
<dbReference type="PATRIC" id="fig|1420583.3.peg.4005"/>
<dbReference type="InterPro" id="IPR000551">
    <property type="entry name" value="MerR-type_HTH_dom"/>
</dbReference>
<evidence type="ECO:0000256" key="5">
    <source>
        <dbReference type="SAM" id="MobiDB-lite"/>
    </source>
</evidence>
<dbReference type="AlphaFoldDB" id="A0A0J7XKX2"/>
<comment type="caution">
    <text evidence="7">The sequence shown here is derived from an EMBL/GenBank/DDBJ whole genome shotgun (WGS) entry which is preliminary data.</text>
</comment>
<dbReference type="SMART" id="SM00422">
    <property type="entry name" value="HTH_MERR"/>
    <property type="match status" value="1"/>
</dbReference>
<dbReference type="PRINTS" id="PR00040">
    <property type="entry name" value="HTHMERR"/>
</dbReference>
<dbReference type="GO" id="GO:0003677">
    <property type="term" value="F:DNA binding"/>
    <property type="evidence" value="ECO:0007669"/>
    <property type="project" value="UniProtKB-KW"/>
</dbReference>
<dbReference type="STRING" id="1420583.V473_20970"/>
<keyword evidence="4" id="KW-0804">Transcription</keyword>
<dbReference type="SUPFAM" id="SSF46955">
    <property type="entry name" value="Putative DNA-binding domain"/>
    <property type="match status" value="1"/>
</dbReference>
<accession>A0A0J7XKX2</accession>